<protein>
    <recommendedName>
        <fullName evidence="5">PrsW family intramembrane metalloprotease</fullName>
    </recommendedName>
</protein>
<dbReference type="Pfam" id="PF13367">
    <property type="entry name" value="PrsW-protease"/>
    <property type="match status" value="1"/>
</dbReference>
<feature type="transmembrane region" description="Helical" evidence="2">
    <location>
        <begin position="309"/>
        <end position="325"/>
    </location>
</feature>
<dbReference type="HOGENOM" id="CLU_051200_0_0_1"/>
<evidence type="ECO:0008006" key="5">
    <source>
        <dbReference type="Google" id="ProtNLM"/>
    </source>
</evidence>
<dbReference type="AlphaFoldDB" id="A0A0D2FGS5"/>
<dbReference type="GeneID" id="25300760"/>
<dbReference type="PANTHER" id="PTHR36844">
    <property type="entry name" value="PROTEASE PRSW"/>
    <property type="match status" value="1"/>
</dbReference>
<feature type="transmembrane region" description="Helical" evidence="2">
    <location>
        <begin position="58"/>
        <end position="76"/>
    </location>
</feature>
<reference evidence="3 4" key="1">
    <citation type="submission" date="2015-01" db="EMBL/GenBank/DDBJ databases">
        <title>The Genome Sequence of Fonsecaea pedrosoi CBS 271.37.</title>
        <authorList>
            <consortium name="The Broad Institute Genomics Platform"/>
            <person name="Cuomo C."/>
            <person name="de Hoog S."/>
            <person name="Gorbushina A."/>
            <person name="Stielow B."/>
            <person name="Teixiera M."/>
            <person name="Abouelleil A."/>
            <person name="Chapman S.B."/>
            <person name="Priest M."/>
            <person name="Young S.K."/>
            <person name="Wortman J."/>
            <person name="Nusbaum C."/>
            <person name="Birren B."/>
        </authorList>
    </citation>
    <scope>NUCLEOTIDE SEQUENCE [LARGE SCALE GENOMIC DNA]</scope>
    <source>
        <strain evidence="3 4">CBS 271.37</strain>
    </source>
</reference>
<name>A0A0D2FGS5_9EURO</name>
<accession>A0A0D2FGS5</accession>
<dbReference type="VEuPathDB" id="FungiDB:Z517_01270"/>
<keyword evidence="2" id="KW-0472">Membrane</keyword>
<dbReference type="STRING" id="1442368.A0A0D2FGS5"/>
<feature type="transmembrane region" description="Helical" evidence="2">
    <location>
        <begin position="208"/>
        <end position="229"/>
    </location>
</feature>
<organism evidence="3 4">
    <name type="scientific">Fonsecaea pedrosoi CBS 271.37</name>
    <dbReference type="NCBI Taxonomy" id="1442368"/>
    <lineage>
        <taxon>Eukaryota</taxon>
        <taxon>Fungi</taxon>
        <taxon>Dikarya</taxon>
        <taxon>Ascomycota</taxon>
        <taxon>Pezizomycotina</taxon>
        <taxon>Eurotiomycetes</taxon>
        <taxon>Chaetothyriomycetidae</taxon>
        <taxon>Chaetothyriales</taxon>
        <taxon>Herpotrichiellaceae</taxon>
        <taxon>Fonsecaea</taxon>
    </lineage>
</organism>
<feature type="transmembrane region" description="Helical" evidence="2">
    <location>
        <begin position="159"/>
        <end position="176"/>
    </location>
</feature>
<dbReference type="RefSeq" id="XP_013289685.1">
    <property type="nucleotide sequence ID" value="XM_013434231.1"/>
</dbReference>
<evidence type="ECO:0000313" key="3">
    <source>
        <dbReference type="EMBL" id="KIW85877.1"/>
    </source>
</evidence>
<dbReference type="GO" id="GO:0008233">
    <property type="term" value="F:peptidase activity"/>
    <property type="evidence" value="ECO:0007669"/>
    <property type="project" value="InterPro"/>
</dbReference>
<dbReference type="EMBL" id="KN846969">
    <property type="protein sequence ID" value="KIW85877.1"/>
    <property type="molecule type" value="Genomic_DNA"/>
</dbReference>
<evidence type="ECO:0000256" key="1">
    <source>
        <dbReference type="SAM" id="MobiDB-lite"/>
    </source>
</evidence>
<evidence type="ECO:0000256" key="2">
    <source>
        <dbReference type="SAM" id="Phobius"/>
    </source>
</evidence>
<dbReference type="PANTHER" id="PTHR36844:SF1">
    <property type="entry name" value="PROTEASE PRSW"/>
    <property type="match status" value="1"/>
</dbReference>
<keyword evidence="4" id="KW-1185">Reference proteome</keyword>
<dbReference type="OrthoDB" id="125546at2759"/>
<keyword evidence="2" id="KW-0812">Transmembrane</keyword>
<proteinExistence type="predicted"/>
<feature type="transmembrane region" description="Helical" evidence="2">
    <location>
        <begin position="337"/>
        <end position="358"/>
    </location>
</feature>
<feature type="compositionally biased region" description="Polar residues" evidence="1">
    <location>
        <begin position="20"/>
        <end position="35"/>
    </location>
</feature>
<feature type="region of interest" description="Disordered" evidence="1">
    <location>
        <begin position="15"/>
        <end position="35"/>
    </location>
</feature>
<feature type="transmembrane region" description="Helical" evidence="2">
    <location>
        <begin position="96"/>
        <end position="123"/>
    </location>
</feature>
<dbReference type="InterPro" id="IPR026898">
    <property type="entry name" value="PrsW"/>
</dbReference>
<dbReference type="Proteomes" id="UP000053029">
    <property type="component" value="Unassembled WGS sequence"/>
</dbReference>
<keyword evidence="2" id="KW-1133">Transmembrane helix</keyword>
<gene>
    <name evidence="3" type="ORF">Z517_01270</name>
</gene>
<sequence>MTNFIMSDTQPLIARKRSTSSEPRSQDGFTGNATIQPPAQEDSLLSKLLSLVAARTKLPILFGLLVICLPTVYLYSRETSRDHQKRTDTSILVWTFILGGTVGITVAMLAQSVLAYLLAVLCFNGHTNAMVYLAETVKTEDDIIDEAHRKRRWKMSHRPAYWVFMMLFAFVVAGLVEESIKYIAITTMLGWGQRSSHGAGNIINDRDYMTVAVAAALGFATVENMTFLAGAARQRKGSGGSGSSAGGGATALLTAVERAVIGTPGHCMTAALIGANMLVRARHDSLGEGGQHGTLASILTTWSILRGPALFHGCFNFMLFAVSALEGNVGWIHPRGWRTVCFVLVVAVSLQATLALVLRAKLREAGLL</sequence>
<evidence type="ECO:0000313" key="4">
    <source>
        <dbReference type="Proteomes" id="UP000053029"/>
    </source>
</evidence>